<name>A0A0V1I8D0_9BILA</name>
<evidence type="ECO:0000256" key="1">
    <source>
        <dbReference type="SAM" id="MobiDB-lite"/>
    </source>
</evidence>
<keyword evidence="3" id="KW-1185">Reference proteome</keyword>
<protein>
    <submittedName>
        <fullName evidence="2">Uncharacterized protein</fullName>
    </submittedName>
</protein>
<sequence length="103" mass="11910">MNKDWEYHINNNTLNPESARFPTRGLLAPMRLKRSTVTSPDFDRRSLEGTLVMPNGSRTARDLPQPSSHRERKFNCKKTSACYSFSNFNNQEVEIHCSICYPT</sequence>
<gene>
    <name evidence="2" type="ORF">T11_6040</name>
</gene>
<dbReference type="AlphaFoldDB" id="A0A0V1I8D0"/>
<accession>A0A0V1I8D0</accession>
<feature type="region of interest" description="Disordered" evidence="1">
    <location>
        <begin position="37"/>
        <end position="72"/>
    </location>
</feature>
<evidence type="ECO:0000313" key="2">
    <source>
        <dbReference type="EMBL" id="KRZ19080.1"/>
    </source>
</evidence>
<dbReference type="EMBL" id="JYDP01000001">
    <property type="protein sequence ID" value="KRZ19080.1"/>
    <property type="molecule type" value="Genomic_DNA"/>
</dbReference>
<comment type="caution">
    <text evidence="2">The sequence shown here is derived from an EMBL/GenBank/DDBJ whole genome shotgun (WGS) entry which is preliminary data.</text>
</comment>
<organism evidence="2 3">
    <name type="scientific">Trichinella zimbabwensis</name>
    <dbReference type="NCBI Taxonomy" id="268475"/>
    <lineage>
        <taxon>Eukaryota</taxon>
        <taxon>Metazoa</taxon>
        <taxon>Ecdysozoa</taxon>
        <taxon>Nematoda</taxon>
        <taxon>Enoplea</taxon>
        <taxon>Dorylaimia</taxon>
        <taxon>Trichinellida</taxon>
        <taxon>Trichinellidae</taxon>
        <taxon>Trichinella</taxon>
    </lineage>
</organism>
<evidence type="ECO:0000313" key="3">
    <source>
        <dbReference type="Proteomes" id="UP000055024"/>
    </source>
</evidence>
<dbReference type="Proteomes" id="UP000055024">
    <property type="component" value="Unassembled WGS sequence"/>
</dbReference>
<proteinExistence type="predicted"/>
<reference evidence="2 3" key="1">
    <citation type="submission" date="2015-01" db="EMBL/GenBank/DDBJ databases">
        <title>Evolution of Trichinella species and genotypes.</title>
        <authorList>
            <person name="Korhonen P.K."/>
            <person name="Edoardo P."/>
            <person name="Giuseppe L.R."/>
            <person name="Gasser R.B."/>
        </authorList>
    </citation>
    <scope>NUCLEOTIDE SEQUENCE [LARGE SCALE GENOMIC DNA]</scope>
    <source>
        <strain evidence="2">ISS1029</strain>
    </source>
</reference>